<comment type="caution">
    <text evidence="3">The sequence shown here is derived from an EMBL/GenBank/DDBJ whole genome shotgun (WGS) entry which is preliminary data.</text>
</comment>
<feature type="transmembrane region" description="Helical" evidence="1">
    <location>
        <begin position="21"/>
        <end position="43"/>
    </location>
</feature>
<dbReference type="EMBL" id="RBWW01000002">
    <property type="protein sequence ID" value="RKS78138.1"/>
    <property type="molecule type" value="Genomic_DNA"/>
</dbReference>
<proteinExistence type="predicted"/>
<name>A0A495QVG7_9EURY</name>
<feature type="transmembrane region" description="Helical" evidence="1">
    <location>
        <begin position="143"/>
        <end position="164"/>
    </location>
</feature>
<protein>
    <recommendedName>
        <fullName evidence="2">CAAX prenyl protease 2/Lysostaphin resistance protein A-like domain-containing protein</fullName>
    </recommendedName>
</protein>
<dbReference type="RefSeq" id="WP_121304042.1">
    <property type="nucleotide sequence ID" value="NZ_RBWW01000002.1"/>
</dbReference>
<feature type="domain" description="CAAX prenyl protease 2/Lysostaphin resistance protein A-like" evidence="2">
    <location>
        <begin position="145"/>
        <end position="242"/>
    </location>
</feature>
<reference evidence="3 4" key="1">
    <citation type="submission" date="2018-10" db="EMBL/GenBank/DDBJ databases">
        <title>Genomic Encyclopedia of Archaeal and Bacterial Type Strains, Phase II (KMG-II): from individual species to whole genera.</title>
        <authorList>
            <person name="Goeker M."/>
        </authorList>
    </citation>
    <scope>NUCLEOTIDE SEQUENCE [LARGE SCALE GENOMIC DNA]</scope>
    <source>
        <strain evidence="3 4">DSM 11927</strain>
    </source>
</reference>
<evidence type="ECO:0000259" key="2">
    <source>
        <dbReference type="Pfam" id="PF02517"/>
    </source>
</evidence>
<evidence type="ECO:0000313" key="4">
    <source>
        <dbReference type="Proteomes" id="UP000268233"/>
    </source>
</evidence>
<evidence type="ECO:0000313" key="3">
    <source>
        <dbReference type="EMBL" id="RKS78138.1"/>
    </source>
</evidence>
<accession>A0A495QVG7</accession>
<organism evidence="3 4">
    <name type="scientific">Haloarcula quadrata</name>
    <dbReference type="NCBI Taxonomy" id="182779"/>
    <lineage>
        <taxon>Archaea</taxon>
        <taxon>Methanobacteriati</taxon>
        <taxon>Methanobacteriota</taxon>
        <taxon>Stenosarchaea group</taxon>
        <taxon>Halobacteria</taxon>
        <taxon>Halobacteriales</taxon>
        <taxon>Haloarculaceae</taxon>
        <taxon>Haloarcula</taxon>
    </lineage>
</organism>
<evidence type="ECO:0000256" key="1">
    <source>
        <dbReference type="SAM" id="Phobius"/>
    </source>
</evidence>
<dbReference type="Pfam" id="PF02517">
    <property type="entry name" value="Rce1-like"/>
    <property type="match status" value="1"/>
</dbReference>
<dbReference type="Proteomes" id="UP000268233">
    <property type="component" value="Unassembled WGS sequence"/>
</dbReference>
<dbReference type="GO" id="GO:0080120">
    <property type="term" value="P:CAAX-box protein maturation"/>
    <property type="evidence" value="ECO:0007669"/>
    <property type="project" value="UniProtKB-ARBA"/>
</dbReference>
<sequence length="257" mass="27160">MNVLTDWGADRSPPISTRLRAGVAALGIAVTAWVTGVVSIVVAGTVLRLAGVLTVPAVSALRLRSIQVGFAVFAAAFLAWRSDIDHYCKLRLPTLEDAAWIIFIPLVFAAQGVVLSPVLAALGLPHPDPVAGTGHLDLAAEPLLWPAAFVGMFVFAAPAEELVYRGIIQGTLRKGFDLAGTVVIGGLLFGLMHVLVGLVTPNVGTLGALRWGMTTALPGMVWGYAYERTENLTVTAITHAMTWTVTVHELVLNLVPI</sequence>
<feature type="transmembrane region" description="Helical" evidence="1">
    <location>
        <begin position="63"/>
        <end position="80"/>
    </location>
</feature>
<keyword evidence="1" id="KW-0812">Transmembrane</keyword>
<feature type="transmembrane region" description="Helical" evidence="1">
    <location>
        <begin position="208"/>
        <end position="226"/>
    </location>
</feature>
<gene>
    <name evidence="3" type="ORF">BDK61_3787</name>
</gene>
<dbReference type="AlphaFoldDB" id="A0A495QVG7"/>
<keyword evidence="4" id="KW-1185">Reference proteome</keyword>
<feature type="transmembrane region" description="Helical" evidence="1">
    <location>
        <begin position="100"/>
        <end position="123"/>
    </location>
</feature>
<keyword evidence="1" id="KW-1133">Transmembrane helix</keyword>
<dbReference type="GO" id="GO:0004175">
    <property type="term" value="F:endopeptidase activity"/>
    <property type="evidence" value="ECO:0007669"/>
    <property type="project" value="UniProtKB-ARBA"/>
</dbReference>
<dbReference type="InterPro" id="IPR003675">
    <property type="entry name" value="Rce1/LyrA-like_dom"/>
</dbReference>
<keyword evidence="1" id="KW-0472">Membrane</keyword>
<feature type="transmembrane region" description="Helical" evidence="1">
    <location>
        <begin position="176"/>
        <end position="196"/>
    </location>
</feature>